<keyword evidence="3" id="KW-0274">FAD</keyword>
<comment type="similarity">
    <text evidence="1">Belongs to the oxygen-dependent FAD-linked oxidoreductase family.</text>
</comment>
<dbReference type="InterPro" id="IPR012951">
    <property type="entry name" value="BBE"/>
</dbReference>
<dbReference type="InterPro" id="IPR006094">
    <property type="entry name" value="Oxid_FAD_bind_N"/>
</dbReference>
<dbReference type="PANTHER" id="PTHR42973">
    <property type="entry name" value="BINDING OXIDOREDUCTASE, PUTATIVE (AFU_ORTHOLOGUE AFUA_1G17690)-RELATED"/>
    <property type="match status" value="1"/>
</dbReference>
<dbReference type="InterPro" id="IPR016167">
    <property type="entry name" value="FAD-bd_PCMH_sub1"/>
</dbReference>
<feature type="domain" description="FAD-binding PCMH-type" evidence="5">
    <location>
        <begin position="34"/>
        <end position="209"/>
    </location>
</feature>
<dbReference type="InterPro" id="IPR006093">
    <property type="entry name" value="Oxy_OxRdtase_FAD_BS"/>
</dbReference>
<evidence type="ECO:0000256" key="2">
    <source>
        <dbReference type="ARBA" id="ARBA00022630"/>
    </source>
</evidence>
<evidence type="ECO:0000256" key="4">
    <source>
        <dbReference type="ARBA" id="ARBA00023002"/>
    </source>
</evidence>
<evidence type="ECO:0000256" key="3">
    <source>
        <dbReference type="ARBA" id="ARBA00022827"/>
    </source>
</evidence>
<comment type="caution">
    <text evidence="6">The sequence shown here is derived from an EMBL/GenBank/DDBJ whole genome shotgun (WGS) entry which is preliminary data.</text>
</comment>
<keyword evidence="7" id="KW-1185">Reference proteome</keyword>
<dbReference type="InterPro" id="IPR050416">
    <property type="entry name" value="FAD-linked_Oxidoreductase"/>
</dbReference>
<keyword evidence="4" id="KW-0560">Oxidoreductase</keyword>
<evidence type="ECO:0000313" key="7">
    <source>
        <dbReference type="Proteomes" id="UP001583186"/>
    </source>
</evidence>
<dbReference type="SUPFAM" id="SSF56176">
    <property type="entry name" value="FAD-binding/transporter-associated domain-like"/>
    <property type="match status" value="1"/>
</dbReference>
<dbReference type="Pfam" id="PF01565">
    <property type="entry name" value="FAD_binding_4"/>
    <property type="match status" value="1"/>
</dbReference>
<keyword evidence="2" id="KW-0285">Flavoprotein</keyword>
<evidence type="ECO:0000313" key="6">
    <source>
        <dbReference type="EMBL" id="KAL1893511.1"/>
    </source>
</evidence>
<dbReference type="InterPro" id="IPR036318">
    <property type="entry name" value="FAD-bd_PCMH-like_sf"/>
</dbReference>
<dbReference type="PROSITE" id="PS00862">
    <property type="entry name" value="OX2_COVAL_FAD"/>
    <property type="match status" value="1"/>
</dbReference>
<evidence type="ECO:0000256" key="1">
    <source>
        <dbReference type="ARBA" id="ARBA00005466"/>
    </source>
</evidence>
<name>A0ABR3YYP2_9PEZI</name>
<dbReference type="Gene3D" id="3.40.462.20">
    <property type="match status" value="1"/>
</dbReference>
<sequence length="483" mass="50969">MSSSLPPLSLTCSVKFPVATDNLHDHVVRWSDIHVHVPAVVVTAKSEADVVAAVKYAKDNGLRVVVAGGGHAPFVPVTAKTLYLDMCHFKSIALDETASTVTIGGGVLTGELLSSLLGKGFYTTLPNSTAVGVVGAVLGVGNGPFNSLHGLMADNVESARVVTASDEGVASHDISYSSSGDEKSLFAALCGAGHGLGVVVSLTLKVYRVANLKLDGGDQIWQRRAVFPGPTVRDAAKVYVSLLPLKGPTAATLLFARSPPSSPRPGSPIILLIGSHFGPGSEAEASPVGTILLGSDVAAKASMTITEGVPLAKINASTEPFNATGGSKILNGTFLYTISEDTIVSLFEKYVAFTDDNPDLYFTYLAIAAWDNTKALGLGTTPERKDNFFVARDRSLLVLNAVWSKAGGAEVEAKSKEYVVEMKKIASSGEKEPVISFANNLSFPATITDYYPPDKVEELQKIKTRWDPNGIFWSPSMGREQVV</sequence>
<evidence type="ECO:0000259" key="5">
    <source>
        <dbReference type="PROSITE" id="PS51387"/>
    </source>
</evidence>
<dbReference type="Proteomes" id="UP001583186">
    <property type="component" value="Unassembled WGS sequence"/>
</dbReference>
<reference evidence="6 7" key="1">
    <citation type="journal article" date="2024" name="IMA Fungus">
        <title>IMA Genome - F19 : A genome assembly and annotation guide to empower mycologists, including annotated draft genome sequences of Ceratocystis pirilliformis, Diaporthe australafricana, Fusarium ophioides, Paecilomyces lecythidis, and Sporothrix stenoceras.</title>
        <authorList>
            <person name="Aylward J."/>
            <person name="Wilson A.M."/>
            <person name="Visagie C.M."/>
            <person name="Spraker J."/>
            <person name="Barnes I."/>
            <person name="Buitendag C."/>
            <person name="Ceriani C."/>
            <person name="Del Mar Angel L."/>
            <person name="du Plessis D."/>
            <person name="Fuchs T."/>
            <person name="Gasser K."/>
            <person name="Kramer D."/>
            <person name="Li W."/>
            <person name="Munsamy K."/>
            <person name="Piso A."/>
            <person name="Price J.L."/>
            <person name="Sonnekus B."/>
            <person name="Thomas C."/>
            <person name="van der Nest A."/>
            <person name="van Dijk A."/>
            <person name="van Heerden A."/>
            <person name="van Vuuren N."/>
            <person name="Yilmaz N."/>
            <person name="Duong T.A."/>
            <person name="van der Merwe N.A."/>
            <person name="Wingfield M.J."/>
            <person name="Wingfield B.D."/>
        </authorList>
    </citation>
    <scope>NUCLEOTIDE SEQUENCE [LARGE SCALE GENOMIC DNA]</scope>
    <source>
        <strain evidence="6 7">CMW 5346</strain>
    </source>
</reference>
<dbReference type="Gene3D" id="3.30.465.10">
    <property type="match status" value="1"/>
</dbReference>
<dbReference type="InterPro" id="IPR016166">
    <property type="entry name" value="FAD-bd_PCMH"/>
</dbReference>
<gene>
    <name evidence="6" type="ORF">Sste5346_006339</name>
</gene>
<dbReference type="PROSITE" id="PS51387">
    <property type="entry name" value="FAD_PCMH"/>
    <property type="match status" value="1"/>
</dbReference>
<accession>A0ABR3YYP2</accession>
<dbReference type="Gene3D" id="3.30.43.10">
    <property type="entry name" value="Uridine Diphospho-n-acetylenolpyruvylglucosamine Reductase, domain 2"/>
    <property type="match status" value="1"/>
</dbReference>
<protein>
    <recommendedName>
        <fullName evidence="5">FAD-binding PCMH-type domain-containing protein</fullName>
    </recommendedName>
</protein>
<dbReference type="Pfam" id="PF08031">
    <property type="entry name" value="BBE"/>
    <property type="match status" value="1"/>
</dbReference>
<dbReference type="InterPro" id="IPR016169">
    <property type="entry name" value="FAD-bd_PCMH_sub2"/>
</dbReference>
<dbReference type="EMBL" id="JAWCUI010000037">
    <property type="protein sequence ID" value="KAL1893511.1"/>
    <property type="molecule type" value="Genomic_DNA"/>
</dbReference>
<organism evidence="6 7">
    <name type="scientific">Sporothrix stenoceras</name>
    <dbReference type="NCBI Taxonomy" id="5173"/>
    <lineage>
        <taxon>Eukaryota</taxon>
        <taxon>Fungi</taxon>
        <taxon>Dikarya</taxon>
        <taxon>Ascomycota</taxon>
        <taxon>Pezizomycotina</taxon>
        <taxon>Sordariomycetes</taxon>
        <taxon>Sordariomycetidae</taxon>
        <taxon>Ophiostomatales</taxon>
        <taxon>Ophiostomataceae</taxon>
        <taxon>Sporothrix</taxon>
    </lineage>
</organism>
<dbReference type="PANTHER" id="PTHR42973:SF7">
    <property type="entry name" value="FAD-BINDING PCMH-TYPE DOMAIN-CONTAINING PROTEIN"/>
    <property type="match status" value="1"/>
</dbReference>
<proteinExistence type="inferred from homology"/>